<feature type="domain" description="Solute-binding protein family 3/N-terminal" evidence="3">
    <location>
        <begin position="41"/>
        <end position="262"/>
    </location>
</feature>
<proteinExistence type="inferred from homology"/>
<evidence type="ECO:0000313" key="4">
    <source>
        <dbReference type="EMBL" id="KMQ76086.1"/>
    </source>
</evidence>
<gene>
    <name evidence="4" type="ORF">Msub_12295</name>
</gene>
<evidence type="ECO:0000256" key="1">
    <source>
        <dbReference type="ARBA" id="ARBA00010333"/>
    </source>
</evidence>
<keyword evidence="5" id="KW-1185">Reference proteome</keyword>
<dbReference type="EMBL" id="LFBU01000001">
    <property type="protein sequence ID" value="KMQ76086.1"/>
    <property type="molecule type" value="Genomic_DNA"/>
</dbReference>
<dbReference type="SMART" id="SM00062">
    <property type="entry name" value="PBPb"/>
    <property type="match status" value="1"/>
</dbReference>
<name>A0A0J7JE78_9GAMM</name>
<sequence>MLTVFFLSGWRLGGPVSRARRLVVSLALLLSLAFPVAGRELLLVGPPWPPYLDDTDSHKGFATEIVEAALKASGYDNITVRLQPWRRVMWNARNQAADGLVGIWHTKEREALVAFSQPYFLSPIVALLPAGTDLAPRHVNDLAGLRIAYREGARFGAGFDQADTLNKLPVGTISNVVQMVAKGRVDAGIEDKLVAKAFVEANPTVKSKVRLSAPLLMQPLYFGVVRGKPHSEELLEHFNRGLNIIRLNGEYGQILRAYGLSDALAPSQVPERYSE</sequence>
<dbReference type="PATRIC" id="fig|1658765.3.peg.2308"/>
<evidence type="ECO:0000256" key="2">
    <source>
        <dbReference type="ARBA" id="ARBA00022729"/>
    </source>
</evidence>
<dbReference type="OrthoDB" id="2081943at2"/>
<dbReference type="STRING" id="1658765.Msub_12295"/>
<dbReference type="PANTHER" id="PTHR35936:SF25">
    <property type="entry name" value="ABC TRANSPORTER SUBSTRATE-BINDING PROTEIN"/>
    <property type="match status" value="1"/>
</dbReference>
<dbReference type="Pfam" id="PF00497">
    <property type="entry name" value="SBP_bac_3"/>
    <property type="match status" value="1"/>
</dbReference>
<organism evidence="4 5">
    <name type="scientific">Marinobacter subterrani</name>
    <dbReference type="NCBI Taxonomy" id="1658765"/>
    <lineage>
        <taxon>Bacteria</taxon>
        <taxon>Pseudomonadati</taxon>
        <taxon>Pseudomonadota</taxon>
        <taxon>Gammaproteobacteria</taxon>
        <taxon>Pseudomonadales</taxon>
        <taxon>Marinobacteraceae</taxon>
        <taxon>Marinobacter</taxon>
    </lineage>
</organism>
<comment type="similarity">
    <text evidence="1">Belongs to the bacterial solute-binding protein 3 family.</text>
</comment>
<accession>A0A0J7JE78</accession>
<dbReference type="AlphaFoldDB" id="A0A0J7JE78"/>
<comment type="caution">
    <text evidence="4">The sequence shown here is derived from an EMBL/GenBank/DDBJ whole genome shotgun (WGS) entry which is preliminary data.</text>
</comment>
<dbReference type="InterPro" id="IPR001638">
    <property type="entry name" value="Solute-binding_3/MltF_N"/>
</dbReference>
<reference evidence="4 5" key="1">
    <citation type="submission" date="2015-06" db="EMBL/GenBank/DDBJ databases">
        <title>Marinobacter subterrani, a genetically tractable neutrophilic iron-oxidizing strain isolated from the Soudan Iron Mine.</title>
        <authorList>
            <person name="Bonis B.M."/>
            <person name="Gralnick J.A."/>
        </authorList>
    </citation>
    <scope>NUCLEOTIDE SEQUENCE [LARGE SCALE GENOMIC DNA]</scope>
    <source>
        <strain evidence="4 5">JG233</strain>
    </source>
</reference>
<dbReference type="Proteomes" id="UP000036102">
    <property type="component" value="Unassembled WGS sequence"/>
</dbReference>
<dbReference type="Gene3D" id="3.40.190.10">
    <property type="entry name" value="Periplasmic binding protein-like II"/>
    <property type="match status" value="2"/>
</dbReference>
<dbReference type="SUPFAM" id="SSF53850">
    <property type="entry name" value="Periplasmic binding protein-like II"/>
    <property type="match status" value="1"/>
</dbReference>
<evidence type="ECO:0000259" key="3">
    <source>
        <dbReference type="SMART" id="SM00062"/>
    </source>
</evidence>
<protein>
    <submittedName>
        <fullName evidence="4">Amino acid ABC transporter substrate-binding protein, PAAT family</fullName>
    </submittedName>
</protein>
<dbReference type="PANTHER" id="PTHR35936">
    <property type="entry name" value="MEMBRANE-BOUND LYTIC MUREIN TRANSGLYCOSYLASE F"/>
    <property type="match status" value="1"/>
</dbReference>
<evidence type="ECO:0000313" key="5">
    <source>
        <dbReference type="Proteomes" id="UP000036102"/>
    </source>
</evidence>
<keyword evidence="2" id="KW-0732">Signal</keyword>